<evidence type="ECO:0000313" key="2">
    <source>
        <dbReference type="EMBL" id="OEG75082.1"/>
    </source>
</evidence>
<accession>A0A1E5IWY3</accession>
<reference evidence="2 3" key="1">
    <citation type="submission" date="2016-07" db="EMBL/GenBank/DDBJ databases">
        <title>Whole-genome of two Shewanella species isolated from a digestive organ of sea cucumber Apostichopus japonicus Selenka 1867.</title>
        <authorList>
            <person name="Hong H.-H."/>
            <person name="Choi H."/>
            <person name="Cheon S."/>
            <person name="Oh J.-S."/>
            <person name="Lee H.-G."/>
            <person name="Park C."/>
        </authorList>
    </citation>
    <scope>NUCLEOTIDE SEQUENCE [LARGE SCALE GENOMIC DNA]</scope>
    <source>
        <strain evidence="2 3">CSB03KR</strain>
    </source>
</reference>
<dbReference type="InterPro" id="IPR045851">
    <property type="entry name" value="AMP-bd_C_sf"/>
</dbReference>
<feature type="domain" description="AMP-dependent synthetase/ligase" evidence="1">
    <location>
        <begin position="143"/>
        <end position="274"/>
    </location>
</feature>
<proteinExistence type="predicted"/>
<dbReference type="STRING" id="23.BEL05_02150"/>
<protein>
    <submittedName>
        <fullName evidence="2">AMP-dependent synthetase</fullName>
    </submittedName>
</protein>
<dbReference type="Gene3D" id="3.30.300.30">
    <property type="match status" value="1"/>
</dbReference>
<evidence type="ECO:0000259" key="1">
    <source>
        <dbReference type="Pfam" id="PF00501"/>
    </source>
</evidence>
<dbReference type="Gene3D" id="3.40.50.12780">
    <property type="entry name" value="N-terminal domain of ligase-like"/>
    <property type="match status" value="1"/>
</dbReference>
<evidence type="ECO:0000313" key="3">
    <source>
        <dbReference type="Proteomes" id="UP000095230"/>
    </source>
</evidence>
<dbReference type="InterPro" id="IPR000873">
    <property type="entry name" value="AMP-dep_synth/lig_dom"/>
</dbReference>
<dbReference type="RefSeq" id="WP_028765405.1">
    <property type="nucleotide sequence ID" value="NZ_JBHOHD010000013.1"/>
</dbReference>
<sequence length="411" mass="44488">MKQFFHPLEGQSAKQREDHLMSALSEQLSFAKAHCDYYSTLFKKIDLSAVGCRASLAKLPITHKADLIALQAALPPFAGMTPNKHQVGRIFKSPGPIYEPECDGFDWWRMGQAFFAAGFSSGDIVQNCLSYHLTPGGFIMDSGAKACGCTVIPAGPGQTEMQLELIESLTPSGYCGTPSFLNILLEKGREQGKDTSSITKALVSGEALTPTLRAQFAHAGIDVKQAYATADIGLIAFESEGEGLVVAEDIIVEIVRPGTLTPVLDGEVGEVVVTSFNRDYPLIRFATGDLSAVLPGQSPCGRTNMRIKGWLGRADQTCKVKGLFVHPEQVERIRCCHEAIKKVRLVVTRQHDNDVMQLLCEVDERAQPHVDIAAVQASIRAQTQLAGEVALVALGALADDGIVIEDQRESH</sequence>
<comment type="caution">
    <text evidence="2">The sequence shown here is derived from an EMBL/GenBank/DDBJ whole genome shotgun (WGS) entry which is preliminary data.</text>
</comment>
<gene>
    <name evidence="2" type="ORF">BEL05_02150</name>
</gene>
<dbReference type="OrthoDB" id="580775at2"/>
<dbReference type="PANTHER" id="PTHR43845">
    <property type="entry name" value="BLR5969 PROTEIN"/>
    <property type="match status" value="1"/>
</dbReference>
<name>A0A1E5IWY3_SHECO</name>
<dbReference type="AlphaFoldDB" id="A0A1E5IWY3"/>
<dbReference type="Pfam" id="PF00501">
    <property type="entry name" value="AMP-binding"/>
    <property type="match status" value="1"/>
</dbReference>
<dbReference type="Proteomes" id="UP000095230">
    <property type="component" value="Unassembled WGS sequence"/>
</dbReference>
<dbReference type="SUPFAM" id="SSF56801">
    <property type="entry name" value="Acetyl-CoA synthetase-like"/>
    <property type="match status" value="1"/>
</dbReference>
<dbReference type="EMBL" id="MCBT01000011">
    <property type="protein sequence ID" value="OEG75082.1"/>
    <property type="molecule type" value="Genomic_DNA"/>
</dbReference>
<organism evidence="2 3">
    <name type="scientific">Shewanella colwelliana</name>
    <name type="common">Alteromonas colwelliana</name>
    <dbReference type="NCBI Taxonomy" id="23"/>
    <lineage>
        <taxon>Bacteria</taxon>
        <taxon>Pseudomonadati</taxon>
        <taxon>Pseudomonadota</taxon>
        <taxon>Gammaproteobacteria</taxon>
        <taxon>Alteromonadales</taxon>
        <taxon>Shewanellaceae</taxon>
        <taxon>Shewanella</taxon>
    </lineage>
</organism>
<dbReference type="PANTHER" id="PTHR43845:SF1">
    <property type="entry name" value="BLR5969 PROTEIN"/>
    <property type="match status" value="1"/>
</dbReference>
<dbReference type="InterPro" id="IPR042099">
    <property type="entry name" value="ANL_N_sf"/>
</dbReference>